<sequence length="221" mass="23966">MTQQQDRTTSGLDDATTALAVVSDVLGRLGDGQDPEDLLDALVRLRTLRDQLTEWEPQLIDAARAQGISWTQLAPALGVASRQAAERRYLRLNPNAADPTMNGEQRVQAARDERAGERAVAAWARGNAADLRRLAGQVAALDGLDTVAQESVDRIHHALGENDSAALLGPLADAGPRLAEYHPTLADRISELGDRTDEVRLAGRQRPTGPESTDQTKEKRR</sequence>
<protein>
    <submittedName>
        <fullName evidence="2">DUF3156 family protein</fullName>
    </submittedName>
</protein>
<name>A0ABP4NVZ2_9ACTN</name>
<keyword evidence="3" id="KW-1185">Reference proteome</keyword>
<gene>
    <name evidence="2" type="ORF">GCM10009789_23050</name>
</gene>
<evidence type="ECO:0000313" key="2">
    <source>
        <dbReference type="EMBL" id="GAA1568993.1"/>
    </source>
</evidence>
<accession>A0ABP4NVZ2</accession>
<organism evidence="2 3">
    <name type="scientific">Kribbella sancticallisti</name>
    <dbReference type="NCBI Taxonomy" id="460087"/>
    <lineage>
        <taxon>Bacteria</taxon>
        <taxon>Bacillati</taxon>
        <taxon>Actinomycetota</taxon>
        <taxon>Actinomycetes</taxon>
        <taxon>Propionibacteriales</taxon>
        <taxon>Kribbellaceae</taxon>
        <taxon>Kribbella</taxon>
    </lineage>
</organism>
<feature type="compositionally biased region" description="Basic and acidic residues" evidence="1">
    <location>
        <begin position="189"/>
        <end position="201"/>
    </location>
</feature>
<evidence type="ECO:0000256" key="1">
    <source>
        <dbReference type="SAM" id="MobiDB-lite"/>
    </source>
</evidence>
<dbReference type="Proteomes" id="UP001500393">
    <property type="component" value="Unassembled WGS sequence"/>
</dbReference>
<comment type="caution">
    <text evidence="2">The sequence shown here is derived from an EMBL/GenBank/DDBJ whole genome shotgun (WGS) entry which is preliminary data.</text>
</comment>
<proteinExistence type="predicted"/>
<dbReference type="EMBL" id="BAAAOS010000018">
    <property type="protein sequence ID" value="GAA1568993.1"/>
    <property type="molecule type" value="Genomic_DNA"/>
</dbReference>
<feature type="region of interest" description="Disordered" evidence="1">
    <location>
        <begin position="189"/>
        <end position="221"/>
    </location>
</feature>
<reference evidence="3" key="1">
    <citation type="journal article" date="2019" name="Int. J. Syst. Evol. Microbiol.">
        <title>The Global Catalogue of Microorganisms (GCM) 10K type strain sequencing project: providing services to taxonomists for standard genome sequencing and annotation.</title>
        <authorList>
            <consortium name="The Broad Institute Genomics Platform"/>
            <consortium name="The Broad Institute Genome Sequencing Center for Infectious Disease"/>
            <person name="Wu L."/>
            <person name="Ma J."/>
        </authorList>
    </citation>
    <scope>NUCLEOTIDE SEQUENCE [LARGE SCALE GENOMIC DNA]</scope>
    <source>
        <strain evidence="3">JCM 14969</strain>
    </source>
</reference>
<evidence type="ECO:0000313" key="3">
    <source>
        <dbReference type="Proteomes" id="UP001500393"/>
    </source>
</evidence>
<dbReference type="RefSeq" id="WP_344212767.1">
    <property type="nucleotide sequence ID" value="NZ_BAAAOS010000018.1"/>
</dbReference>